<keyword evidence="1" id="KW-0732">Signal</keyword>
<dbReference type="GO" id="GO:0004252">
    <property type="term" value="F:serine-type endopeptidase activity"/>
    <property type="evidence" value="ECO:0007669"/>
    <property type="project" value="InterPro"/>
</dbReference>
<dbReference type="SUPFAM" id="SSF50494">
    <property type="entry name" value="Trypsin-like serine proteases"/>
    <property type="match status" value="1"/>
</dbReference>
<feature type="domain" description="Peptidase S1" evidence="2">
    <location>
        <begin position="35"/>
        <end position="286"/>
    </location>
</feature>
<dbReference type="PANTHER" id="PTHR24260:SF132">
    <property type="entry name" value="PEPTIDASE S1 DOMAIN-CONTAINING PROTEIN"/>
    <property type="match status" value="1"/>
</dbReference>
<accession>A0AAV7XVU5</accession>
<dbReference type="InterPro" id="IPR051333">
    <property type="entry name" value="CLIP_Serine_Protease"/>
</dbReference>
<reference evidence="3" key="1">
    <citation type="submission" date="2022-12" db="EMBL/GenBank/DDBJ databases">
        <title>Chromosome-level genome assembly of the bean flower thrips Megalurothrips usitatus.</title>
        <authorList>
            <person name="Ma L."/>
            <person name="Liu Q."/>
            <person name="Li H."/>
            <person name="Cai W."/>
        </authorList>
    </citation>
    <scope>NUCLEOTIDE SEQUENCE</scope>
    <source>
        <strain evidence="3">Cailab_2022a</strain>
    </source>
</reference>
<organism evidence="3 4">
    <name type="scientific">Megalurothrips usitatus</name>
    <name type="common">bean blossom thrips</name>
    <dbReference type="NCBI Taxonomy" id="439358"/>
    <lineage>
        <taxon>Eukaryota</taxon>
        <taxon>Metazoa</taxon>
        <taxon>Ecdysozoa</taxon>
        <taxon>Arthropoda</taxon>
        <taxon>Hexapoda</taxon>
        <taxon>Insecta</taxon>
        <taxon>Pterygota</taxon>
        <taxon>Neoptera</taxon>
        <taxon>Paraneoptera</taxon>
        <taxon>Thysanoptera</taxon>
        <taxon>Terebrantia</taxon>
        <taxon>Thripoidea</taxon>
        <taxon>Thripidae</taxon>
        <taxon>Megalurothrips</taxon>
    </lineage>
</organism>
<dbReference type="Proteomes" id="UP001075354">
    <property type="component" value="Chromosome 5"/>
</dbReference>
<evidence type="ECO:0000313" key="3">
    <source>
        <dbReference type="EMBL" id="KAJ1527634.1"/>
    </source>
</evidence>
<dbReference type="EMBL" id="JAPTSV010000005">
    <property type="protein sequence ID" value="KAJ1527634.1"/>
    <property type="molecule type" value="Genomic_DNA"/>
</dbReference>
<dbReference type="PROSITE" id="PS50240">
    <property type="entry name" value="TRYPSIN_DOM"/>
    <property type="match status" value="1"/>
</dbReference>
<name>A0AAV7XVU5_9NEOP</name>
<evidence type="ECO:0000313" key="4">
    <source>
        <dbReference type="Proteomes" id="UP001075354"/>
    </source>
</evidence>
<dbReference type="InterPro" id="IPR043504">
    <property type="entry name" value="Peptidase_S1_PA_chymotrypsin"/>
</dbReference>
<evidence type="ECO:0000259" key="2">
    <source>
        <dbReference type="PROSITE" id="PS50240"/>
    </source>
</evidence>
<evidence type="ECO:0000256" key="1">
    <source>
        <dbReference type="SAM" id="SignalP"/>
    </source>
</evidence>
<proteinExistence type="predicted"/>
<feature type="chain" id="PRO_5043563650" description="Peptidase S1 domain-containing protein" evidence="1">
    <location>
        <begin position="22"/>
        <end position="290"/>
    </location>
</feature>
<dbReference type="SMART" id="SM00020">
    <property type="entry name" value="Tryp_SPc"/>
    <property type="match status" value="1"/>
</dbReference>
<dbReference type="AlphaFoldDB" id="A0AAV7XVU5"/>
<feature type="signal peptide" evidence="1">
    <location>
        <begin position="1"/>
        <end position="21"/>
    </location>
</feature>
<dbReference type="Pfam" id="PF00089">
    <property type="entry name" value="Trypsin"/>
    <property type="match status" value="1"/>
</dbReference>
<dbReference type="GO" id="GO:0006508">
    <property type="term" value="P:proteolysis"/>
    <property type="evidence" value="ECO:0007669"/>
    <property type="project" value="InterPro"/>
</dbReference>
<dbReference type="InterPro" id="IPR001254">
    <property type="entry name" value="Trypsin_dom"/>
</dbReference>
<dbReference type="Gene3D" id="2.40.10.10">
    <property type="entry name" value="Trypsin-like serine proteases"/>
    <property type="match status" value="1"/>
</dbReference>
<dbReference type="InterPro" id="IPR009003">
    <property type="entry name" value="Peptidase_S1_PA"/>
</dbReference>
<gene>
    <name evidence="3" type="ORF">ONE63_007597</name>
</gene>
<protein>
    <recommendedName>
        <fullName evidence="2">Peptidase S1 domain-containing protein</fullName>
    </recommendedName>
</protein>
<dbReference type="PANTHER" id="PTHR24260">
    <property type="match status" value="1"/>
</dbReference>
<comment type="caution">
    <text evidence="3">The sequence shown here is derived from an EMBL/GenBank/DDBJ whole genome shotgun (WGS) entry which is preliminary data.</text>
</comment>
<keyword evidence="4" id="KW-1185">Reference proteome</keyword>
<sequence length="290" mass="30349">MMIKTAVSLAVLALAAQVSDAFFSTADVQGGNLRMAGGSTVDDVATYSYQVAIRPLRRQAGQDVELPVCSGIVIRGTDNAVSTTAVAWILTSATCALSGSSYRIYAGTNRVQSNTPADYYLLDGSLAIVHPEYLRTFRSADVALIPDQLWLPVTAVTVATLPTLSDGNKGYLAASVSMAGWGYPYDSFDAASPLLRQLSSRVVPNLICSLAHVGLPITGSHICTGGLFNRGPCTGDSGAPLAVTVAGNKTVIGLATLTPANGCSRSKPGIFTRVGSYLGWIIKYTNYEAN</sequence>